<gene>
    <name evidence="2" type="ORF">GCM10011584_09330</name>
</gene>
<evidence type="ECO:0000256" key="1">
    <source>
        <dbReference type="SAM" id="MobiDB-lite"/>
    </source>
</evidence>
<protein>
    <submittedName>
        <fullName evidence="2">Uncharacterized protein</fullName>
    </submittedName>
</protein>
<organism evidence="2 3">
    <name type="scientific">Nocardioides phosphati</name>
    <dbReference type="NCBI Taxonomy" id="1867775"/>
    <lineage>
        <taxon>Bacteria</taxon>
        <taxon>Bacillati</taxon>
        <taxon>Actinomycetota</taxon>
        <taxon>Actinomycetes</taxon>
        <taxon>Propionibacteriales</taxon>
        <taxon>Nocardioidaceae</taxon>
        <taxon>Nocardioides</taxon>
    </lineage>
</organism>
<dbReference type="EMBL" id="BMNI01000001">
    <property type="protein sequence ID" value="GGO86607.1"/>
    <property type="molecule type" value="Genomic_DNA"/>
</dbReference>
<accession>A0ABQ2N6S1</accession>
<reference evidence="3" key="1">
    <citation type="journal article" date="2019" name="Int. J. Syst. Evol. Microbiol.">
        <title>The Global Catalogue of Microorganisms (GCM) 10K type strain sequencing project: providing services to taxonomists for standard genome sequencing and annotation.</title>
        <authorList>
            <consortium name="The Broad Institute Genomics Platform"/>
            <consortium name="The Broad Institute Genome Sequencing Center for Infectious Disease"/>
            <person name="Wu L."/>
            <person name="Ma J."/>
        </authorList>
    </citation>
    <scope>NUCLEOTIDE SEQUENCE [LARGE SCALE GENOMIC DNA]</scope>
    <source>
        <strain evidence="3">CGMCC 4.7371</strain>
    </source>
</reference>
<evidence type="ECO:0000313" key="2">
    <source>
        <dbReference type="EMBL" id="GGO86607.1"/>
    </source>
</evidence>
<proteinExistence type="predicted"/>
<dbReference type="RefSeq" id="WP_188782771.1">
    <property type="nucleotide sequence ID" value="NZ_BMNI01000001.1"/>
</dbReference>
<dbReference type="Proteomes" id="UP000655410">
    <property type="component" value="Unassembled WGS sequence"/>
</dbReference>
<feature type="region of interest" description="Disordered" evidence="1">
    <location>
        <begin position="89"/>
        <end position="116"/>
    </location>
</feature>
<name>A0ABQ2N6S1_9ACTN</name>
<feature type="compositionally biased region" description="Acidic residues" evidence="1">
    <location>
        <begin position="89"/>
        <end position="102"/>
    </location>
</feature>
<sequence length="116" mass="12560">MQFVYTPEGGERLSWPFDPMKLTSPEAMAIEKLTGMAFGSEWIESVQKGSMIAIHALLFVLLKRQRPQLKPDQVVFAFDEVGLEVDEDDEAALAADAEDGASEADPQSAASGPSTT</sequence>
<evidence type="ECO:0000313" key="3">
    <source>
        <dbReference type="Proteomes" id="UP000655410"/>
    </source>
</evidence>
<keyword evidence="3" id="KW-1185">Reference proteome</keyword>
<comment type="caution">
    <text evidence="2">The sequence shown here is derived from an EMBL/GenBank/DDBJ whole genome shotgun (WGS) entry which is preliminary data.</text>
</comment>